<dbReference type="PANTHER" id="PTHR31806">
    <property type="entry name" value="PURINE-CYTOSINE PERMEASE FCY2-RELATED"/>
    <property type="match status" value="1"/>
</dbReference>
<keyword evidence="3" id="KW-0813">Transport</keyword>
<dbReference type="PANTHER" id="PTHR31806:SF5">
    <property type="entry name" value="PURINE-CYTOSINE PERMEASE FCY21"/>
    <property type="match status" value="1"/>
</dbReference>
<dbReference type="GO" id="GO:0005886">
    <property type="term" value="C:plasma membrane"/>
    <property type="evidence" value="ECO:0007669"/>
    <property type="project" value="TreeGrafter"/>
</dbReference>
<dbReference type="AlphaFoldDB" id="A0AAW0FTH7"/>
<gene>
    <name evidence="9" type="ORF">QCA50_011773</name>
</gene>
<name>A0AAW0FTH7_9APHY</name>
<dbReference type="InterPro" id="IPR001248">
    <property type="entry name" value="Pur-cyt_permease"/>
</dbReference>
<feature type="transmembrane region" description="Helical" evidence="8">
    <location>
        <begin position="104"/>
        <end position="128"/>
    </location>
</feature>
<evidence type="ECO:0000256" key="5">
    <source>
        <dbReference type="ARBA" id="ARBA00022989"/>
    </source>
</evidence>
<dbReference type="Gene3D" id="1.10.4160.10">
    <property type="entry name" value="Hydantoin permease"/>
    <property type="match status" value="1"/>
</dbReference>
<dbReference type="InterPro" id="IPR026030">
    <property type="entry name" value="Pur-cyt_permease_Fcy2/21/22"/>
</dbReference>
<evidence type="ECO:0000256" key="7">
    <source>
        <dbReference type="SAM" id="MobiDB-lite"/>
    </source>
</evidence>
<feature type="compositionally biased region" description="Basic and acidic residues" evidence="7">
    <location>
        <begin position="19"/>
        <end position="28"/>
    </location>
</feature>
<organism evidence="9 10">
    <name type="scientific">Cerrena zonata</name>
    <dbReference type="NCBI Taxonomy" id="2478898"/>
    <lineage>
        <taxon>Eukaryota</taxon>
        <taxon>Fungi</taxon>
        <taxon>Dikarya</taxon>
        <taxon>Basidiomycota</taxon>
        <taxon>Agaricomycotina</taxon>
        <taxon>Agaricomycetes</taxon>
        <taxon>Polyporales</taxon>
        <taxon>Cerrenaceae</taxon>
        <taxon>Cerrena</taxon>
    </lineage>
</organism>
<evidence type="ECO:0000256" key="3">
    <source>
        <dbReference type="ARBA" id="ARBA00022448"/>
    </source>
</evidence>
<comment type="similarity">
    <text evidence="2">Belongs to the purine-cytosine permease (2.A.39) family.</text>
</comment>
<keyword evidence="5 8" id="KW-1133">Transmembrane helix</keyword>
<dbReference type="Proteomes" id="UP001385951">
    <property type="component" value="Unassembled WGS sequence"/>
</dbReference>
<evidence type="ECO:0000256" key="8">
    <source>
        <dbReference type="SAM" id="Phobius"/>
    </source>
</evidence>
<sequence length="203" mass="21972">MTSQEDEKVSLDQGSQDVVSKDQIADDSTRLDSRPQTWYDKVTLFLTKWGVETNGIDPIPPENRTDTKMFQMFFVWFSANMNVLALGTGAAGPAFFGLGTSQCLIILTIVDLLSCVVPAYFAVFGPKLGTRSMVTARFSFGYYGAIIPSALTVFSMQGFLILNCIIGGQTLASVSGHLDDTLGIVIIGLISLAVSHFIHAAFI</sequence>
<feature type="region of interest" description="Disordered" evidence="7">
    <location>
        <begin position="1"/>
        <end position="28"/>
    </location>
</feature>
<comment type="subcellular location">
    <subcellularLocation>
        <location evidence="1">Membrane</location>
        <topology evidence="1">Multi-pass membrane protein</topology>
    </subcellularLocation>
</comment>
<evidence type="ECO:0000256" key="2">
    <source>
        <dbReference type="ARBA" id="ARBA00008974"/>
    </source>
</evidence>
<proteinExistence type="inferred from homology"/>
<comment type="caution">
    <text evidence="9">The sequence shown here is derived from an EMBL/GenBank/DDBJ whole genome shotgun (WGS) entry which is preliminary data.</text>
</comment>
<keyword evidence="6 8" id="KW-0472">Membrane</keyword>
<feature type="transmembrane region" description="Helical" evidence="8">
    <location>
        <begin position="140"/>
        <end position="162"/>
    </location>
</feature>
<feature type="transmembrane region" description="Helical" evidence="8">
    <location>
        <begin position="73"/>
        <end position="98"/>
    </location>
</feature>
<feature type="transmembrane region" description="Helical" evidence="8">
    <location>
        <begin position="182"/>
        <end position="202"/>
    </location>
</feature>
<evidence type="ECO:0000256" key="6">
    <source>
        <dbReference type="ARBA" id="ARBA00023136"/>
    </source>
</evidence>
<dbReference type="Pfam" id="PF02133">
    <property type="entry name" value="Transp_cyt_pur"/>
    <property type="match status" value="1"/>
</dbReference>
<dbReference type="GO" id="GO:0022857">
    <property type="term" value="F:transmembrane transporter activity"/>
    <property type="evidence" value="ECO:0007669"/>
    <property type="project" value="InterPro"/>
</dbReference>
<accession>A0AAW0FTH7</accession>
<keyword evidence="10" id="KW-1185">Reference proteome</keyword>
<evidence type="ECO:0000256" key="4">
    <source>
        <dbReference type="ARBA" id="ARBA00022692"/>
    </source>
</evidence>
<protein>
    <submittedName>
        <fullName evidence="9">Uncharacterized protein</fullName>
    </submittedName>
</protein>
<reference evidence="9 10" key="1">
    <citation type="submission" date="2022-09" db="EMBL/GenBank/DDBJ databases">
        <authorList>
            <person name="Palmer J.M."/>
        </authorList>
    </citation>
    <scope>NUCLEOTIDE SEQUENCE [LARGE SCALE GENOMIC DNA]</scope>
    <source>
        <strain evidence="9 10">DSM 7382</strain>
    </source>
</reference>
<dbReference type="EMBL" id="JASBNA010000022">
    <property type="protein sequence ID" value="KAK7684938.1"/>
    <property type="molecule type" value="Genomic_DNA"/>
</dbReference>
<evidence type="ECO:0000313" key="9">
    <source>
        <dbReference type="EMBL" id="KAK7684938.1"/>
    </source>
</evidence>
<evidence type="ECO:0000313" key="10">
    <source>
        <dbReference type="Proteomes" id="UP001385951"/>
    </source>
</evidence>
<keyword evidence="4 8" id="KW-0812">Transmembrane</keyword>
<evidence type="ECO:0000256" key="1">
    <source>
        <dbReference type="ARBA" id="ARBA00004141"/>
    </source>
</evidence>
<feature type="compositionally biased region" description="Basic and acidic residues" evidence="7">
    <location>
        <begin position="1"/>
        <end position="10"/>
    </location>
</feature>